<proteinExistence type="predicted"/>
<comment type="caution">
    <text evidence="2">The sequence shown here is derived from an EMBL/GenBank/DDBJ whole genome shotgun (WGS) entry which is preliminary data.</text>
</comment>
<name>A0A9W4D449_BLUGR</name>
<keyword evidence="1" id="KW-0732">Signal</keyword>
<evidence type="ECO:0000313" key="3">
    <source>
        <dbReference type="Proteomes" id="UP000683417"/>
    </source>
</evidence>
<dbReference type="Proteomes" id="UP000683417">
    <property type="component" value="Unassembled WGS sequence"/>
</dbReference>
<dbReference type="AlphaFoldDB" id="A0A9W4D449"/>
<reference evidence="2" key="1">
    <citation type="submission" date="2020-10" db="EMBL/GenBank/DDBJ databases">
        <authorList>
            <person name="Muller C M."/>
        </authorList>
    </citation>
    <scope>NUCLEOTIDE SEQUENCE</scope>
    <source>
        <strain evidence="2">THUN-12</strain>
    </source>
</reference>
<protein>
    <submittedName>
        <fullName evidence="2">BgTH12-06130</fullName>
    </submittedName>
</protein>
<feature type="signal peptide" evidence="1">
    <location>
        <begin position="1"/>
        <end position="18"/>
    </location>
</feature>
<dbReference type="EMBL" id="CAJHIT010000008">
    <property type="protein sequence ID" value="CAD6504400.1"/>
    <property type="molecule type" value="Genomic_DNA"/>
</dbReference>
<organism evidence="2 3">
    <name type="scientific">Blumeria graminis f. sp. triticale</name>
    <dbReference type="NCBI Taxonomy" id="1689686"/>
    <lineage>
        <taxon>Eukaryota</taxon>
        <taxon>Fungi</taxon>
        <taxon>Dikarya</taxon>
        <taxon>Ascomycota</taxon>
        <taxon>Pezizomycotina</taxon>
        <taxon>Leotiomycetes</taxon>
        <taxon>Erysiphales</taxon>
        <taxon>Erysiphaceae</taxon>
        <taxon>Blumeria</taxon>
    </lineage>
</organism>
<evidence type="ECO:0000313" key="2">
    <source>
        <dbReference type="EMBL" id="CAD6504400.1"/>
    </source>
</evidence>
<sequence length="73" mass="8526">MVQVWYILLIDDFSQVCAILMCEQEFGAAGSSLMREKIPQHTHSFCAFHSLYIYHHFVRILWEAGCCLLVFDI</sequence>
<accession>A0A9W4D449</accession>
<gene>
    <name evidence="2" type="ORF">BGTH12_LOCUS5758</name>
</gene>
<feature type="chain" id="PRO_5040769222" evidence="1">
    <location>
        <begin position="19"/>
        <end position="73"/>
    </location>
</feature>
<evidence type="ECO:0000256" key="1">
    <source>
        <dbReference type="SAM" id="SignalP"/>
    </source>
</evidence>